<sequence length="238" mass="26953">MISTMRPDIDNVDEYVRNTTARAFSVVASALGIPSLLPFLKAVCKSKKSWQARHTGIKIIQQIAILMGCAILPHLKAMVEIIENGLVDEQQKVRTITALAIAALAEASAPYGIESFDSILKPLWKGIRQHRGKSLAAFLKAIGFLIPLMDAEYAFHYTKEVVVILIREFPSPDEEMKKIVLKVVKQCCSTDGVEPSYIRTDILPEFFRHFWNHRMALDKRNYRQLVETTAEIANKNRR</sequence>
<keyword evidence="2" id="KW-0747">Spliceosome</keyword>
<dbReference type="Gene3D" id="1.25.10.10">
    <property type="entry name" value="Leucine-rich Repeat Variant"/>
    <property type="match status" value="1"/>
</dbReference>
<organism evidence="3 4">
    <name type="scientific">Thelohanellus kitauei</name>
    <name type="common">Myxosporean</name>
    <dbReference type="NCBI Taxonomy" id="669202"/>
    <lineage>
        <taxon>Eukaryota</taxon>
        <taxon>Metazoa</taxon>
        <taxon>Cnidaria</taxon>
        <taxon>Myxozoa</taxon>
        <taxon>Myxosporea</taxon>
        <taxon>Bivalvulida</taxon>
        <taxon>Platysporina</taxon>
        <taxon>Myxobolidae</taxon>
        <taxon>Thelohanellus</taxon>
    </lineage>
</organism>
<dbReference type="AlphaFoldDB" id="A0A0C2NJV4"/>
<reference evidence="3 4" key="1">
    <citation type="journal article" date="2014" name="Genome Biol. Evol.">
        <title>The genome of the myxosporean Thelohanellus kitauei shows adaptations to nutrient acquisition within its fish host.</title>
        <authorList>
            <person name="Yang Y."/>
            <person name="Xiong J."/>
            <person name="Zhou Z."/>
            <person name="Huo F."/>
            <person name="Miao W."/>
            <person name="Ran C."/>
            <person name="Liu Y."/>
            <person name="Zhang J."/>
            <person name="Feng J."/>
            <person name="Wang M."/>
            <person name="Wang M."/>
            <person name="Wang L."/>
            <person name="Yao B."/>
        </authorList>
    </citation>
    <scope>NUCLEOTIDE SEQUENCE [LARGE SCALE GENOMIC DNA]</scope>
    <source>
        <strain evidence="3">Wuqing</strain>
    </source>
</reference>
<dbReference type="GO" id="GO:0003729">
    <property type="term" value="F:mRNA binding"/>
    <property type="evidence" value="ECO:0007669"/>
    <property type="project" value="InterPro"/>
</dbReference>
<dbReference type="InterPro" id="IPR011989">
    <property type="entry name" value="ARM-like"/>
</dbReference>
<evidence type="ECO:0000256" key="2">
    <source>
        <dbReference type="ARBA" id="ARBA00022728"/>
    </source>
</evidence>
<evidence type="ECO:0000256" key="1">
    <source>
        <dbReference type="ARBA" id="ARBA00005754"/>
    </source>
</evidence>
<comment type="similarity">
    <text evidence="1">Belongs to the SF3B1 family.</text>
</comment>
<comment type="caution">
    <text evidence="3">The sequence shown here is derived from an EMBL/GenBank/DDBJ whole genome shotgun (WGS) entry which is preliminary data.</text>
</comment>
<dbReference type="SUPFAM" id="SSF48371">
    <property type="entry name" value="ARM repeat"/>
    <property type="match status" value="1"/>
</dbReference>
<dbReference type="FunFam" id="1.25.10.10:FF:000115">
    <property type="entry name" value="Splicing factor 3B subunit 1"/>
    <property type="match status" value="1"/>
</dbReference>
<dbReference type="PANTHER" id="PTHR12097">
    <property type="entry name" value="SPLICING FACTOR 3B, SUBUNIT 1-RELATED"/>
    <property type="match status" value="1"/>
</dbReference>
<dbReference type="GO" id="GO:0000245">
    <property type="term" value="P:spliceosomal complex assembly"/>
    <property type="evidence" value="ECO:0007669"/>
    <property type="project" value="InterPro"/>
</dbReference>
<proteinExistence type="inferred from homology"/>
<dbReference type="Proteomes" id="UP000031668">
    <property type="component" value="Unassembled WGS sequence"/>
</dbReference>
<evidence type="ECO:0000313" key="3">
    <source>
        <dbReference type="EMBL" id="KII74322.1"/>
    </source>
</evidence>
<evidence type="ECO:0000313" key="4">
    <source>
        <dbReference type="Proteomes" id="UP000031668"/>
    </source>
</evidence>
<keyword evidence="2" id="KW-0507">mRNA processing</keyword>
<keyword evidence="4" id="KW-1185">Reference proteome</keyword>
<dbReference type="OrthoDB" id="438939at2759"/>
<dbReference type="InterPro" id="IPR038737">
    <property type="entry name" value="SF3b_su1-like"/>
</dbReference>
<dbReference type="InterPro" id="IPR016024">
    <property type="entry name" value="ARM-type_fold"/>
</dbReference>
<keyword evidence="2" id="KW-0508">mRNA splicing</keyword>
<name>A0A0C2NJV4_THEKT</name>
<protein>
    <submittedName>
        <fullName evidence="3">Splicing factor 3B subunit 1</fullName>
    </submittedName>
</protein>
<dbReference type="EMBL" id="JWZT01000458">
    <property type="protein sequence ID" value="KII74322.1"/>
    <property type="molecule type" value="Genomic_DNA"/>
</dbReference>
<dbReference type="GO" id="GO:0005681">
    <property type="term" value="C:spliceosomal complex"/>
    <property type="evidence" value="ECO:0007669"/>
    <property type="project" value="UniProtKB-KW"/>
</dbReference>
<accession>A0A0C2NJV4</accession>
<gene>
    <name evidence="3" type="ORF">RF11_03549</name>
</gene>